<comment type="caution">
    <text evidence="2">The sequence shown here is derived from an EMBL/GenBank/DDBJ whole genome shotgun (WGS) entry which is preliminary data.</text>
</comment>
<proteinExistence type="predicted"/>
<accession>A0A8J3IIK2</accession>
<evidence type="ECO:0000256" key="1">
    <source>
        <dbReference type="SAM" id="MobiDB-lite"/>
    </source>
</evidence>
<reference evidence="2" key="1">
    <citation type="submission" date="2020-10" db="EMBL/GenBank/DDBJ databases">
        <title>Taxonomic study of unclassified bacteria belonging to the class Ktedonobacteria.</title>
        <authorList>
            <person name="Yabe S."/>
            <person name="Wang C.M."/>
            <person name="Zheng Y."/>
            <person name="Sakai Y."/>
            <person name="Cavaletti L."/>
            <person name="Monciardini P."/>
            <person name="Donadio S."/>
        </authorList>
    </citation>
    <scope>NUCLEOTIDE SEQUENCE</scope>
    <source>
        <strain evidence="2">ID150040</strain>
    </source>
</reference>
<dbReference type="EMBL" id="BNJK01000001">
    <property type="protein sequence ID" value="GHO95216.1"/>
    <property type="molecule type" value="Genomic_DNA"/>
</dbReference>
<protein>
    <submittedName>
        <fullName evidence="2">Uncharacterized protein</fullName>
    </submittedName>
</protein>
<feature type="region of interest" description="Disordered" evidence="1">
    <location>
        <begin position="1"/>
        <end position="21"/>
    </location>
</feature>
<dbReference type="RefSeq" id="WP_220205907.1">
    <property type="nucleotide sequence ID" value="NZ_BNJK01000001.1"/>
</dbReference>
<name>A0A8J3IIK2_9CHLR</name>
<dbReference type="Proteomes" id="UP000597444">
    <property type="component" value="Unassembled WGS sequence"/>
</dbReference>
<sequence>MDSKDIYPGLYREPEPPPSQETKQLVAAITRTLARIKNEQLNRLIEEIDTLYKALDNFNLSMLLTEEQRRERTALQVQVNAVKEAIYNEWGKRLLNGHRLKFKQIVAQAQPQAAGSQATRIIPYPTREGQEPGTRVWMVCTNQRGEPTLFLDGLPLTLEENTLQALREHVSAHMSQHDRYTEVYAVLDLDTAQLQTLVGKAQTTDGTPEQ</sequence>
<evidence type="ECO:0000313" key="2">
    <source>
        <dbReference type="EMBL" id="GHO95216.1"/>
    </source>
</evidence>
<gene>
    <name evidence="2" type="ORF">KSF_052640</name>
</gene>
<dbReference type="AlphaFoldDB" id="A0A8J3IIK2"/>
<evidence type="ECO:0000313" key="3">
    <source>
        <dbReference type="Proteomes" id="UP000597444"/>
    </source>
</evidence>
<keyword evidence="3" id="KW-1185">Reference proteome</keyword>
<organism evidence="2 3">
    <name type="scientific">Reticulibacter mediterranei</name>
    <dbReference type="NCBI Taxonomy" id="2778369"/>
    <lineage>
        <taxon>Bacteria</taxon>
        <taxon>Bacillati</taxon>
        <taxon>Chloroflexota</taxon>
        <taxon>Ktedonobacteria</taxon>
        <taxon>Ktedonobacterales</taxon>
        <taxon>Reticulibacteraceae</taxon>
        <taxon>Reticulibacter</taxon>
    </lineage>
</organism>